<proteinExistence type="predicted"/>
<organism evidence="1 2">
    <name type="scientific">Microlunatus capsulatus</name>
    <dbReference type="NCBI Taxonomy" id="99117"/>
    <lineage>
        <taxon>Bacteria</taxon>
        <taxon>Bacillati</taxon>
        <taxon>Actinomycetota</taxon>
        <taxon>Actinomycetes</taxon>
        <taxon>Propionibacteriales</taxon>
        <taxon>Propionibacteriaceae</taxon>
        <taxon>Microlunatus</taxon>
    </lineage>
</organism>
<dbReference type="PANTHER" id="PTHR38479:SF2">
    <property type="entry name" value="WINGED HELIX DNA-BINDING DOMAIN-CONTAINING PROTEIN"/>
    <property type="match status" value="1"/>
</dbReference>
<keyword evidence="2" id="KW-1185">Reference proteome</keyword>
<dbReference type="RefSeq" id="WP_210053457.1">
    <property type="nucleotide sequence ID" value="NZ_BAAAMH010000006.1"/>
</dbReference>
<evidence type="ECO:0008006" key="3">
    <source>
        <dbReference type="Google" id="ProtNLM"/>
    </source>
</evidence>
<gene>
    <name evidence="1" type="ORF">JOF54_000944</name>
</gene>
<dbReference type="EMBL" id="JAGIOB010000001">
    <property type="protein sequence ID" value="MBP2416022.1"/>
    <property type="molecule type" value="Genomic_DNA"/>
</dbReference>
<dbReference type="PANTHER" id="PTHR38479">
    <property type="entry name" value="LMO0824 PROTEIN"/>
    <property type="match status" value="1"/>
</dbReference>
<comment type="caution">
    <text evidence="1">The sequence shown here is derived from an EMBL/GenBank/DDBJ whole genome shotgun (WGS) entry which is preliminary data.</text>
</comment>
<protein>
    <recommendedName>
        <fullName evidence="3">Winged helix DNA-binding domain-containing protein</fullName>
    </recommendedName>
</protein>
<dbReference type="Pfam" id="PF06224">
    <property type="entry name" value="AlkZ-like"/>
    <property type="match status" value="1"/>
</dbReference>
<accession>A0ABS4Z5K5</accession>
<dbReference type="InterPro" id="IPR009351">
    <property type="entry name" value="AlkZ-like"/>
</dbReference>
<sequence>MTRLSTDELARRTLVRQFPAVRGTDGDAVTALLTHLGPVQSQVPRSPFLTASSRLPGVDRATVRRLFEEHRLVKTSSLRGTVHTGVAAHHPLLDAASRPARRQALTARLRLGRVSVDQLWAELEAFAADAWQARPALVEHARQWLAVHESAAAAAALDDTSTAALVGSHSGLLRRPPDQRWETRTDVLHRTARAVLPGPAASSADAAPSADEALAALVPLHLGALGPATRAELAHVLGATLGAVDRAVAAAGDTLVRLDGPDDEVLVELAEPGADGPGPDPVVLLPEFDALLVGLHPAHRTRFLGAEQLAAVWSKVNGVCAPTVLHDGRVVGTWRTVVSGTTARVEVRALPGARLPDEAALAAPATAAATALGLDLREVRLL</sequence>
<evidence type="ECO:0000313" key="2">
    <source>
        <dbReference type="Proteomes" id="UP000758168"/>
    </source>
</evidence>
<evidence type="ECO:0000313" key="1">
    <source>
        <dbReference type="EMBL" id="MBP2416022.1"/>
    </source>
</evidence>
<name>A0ABS4Z5K5_9ACTN</name>
<reference evidence="1 2" key="1">
    <citation type="submission" date="2021-03" db="EMBL/GenBank/DDBJ databases">
        <title>Sequencing the genomes of 1000 actinobacteria strains.</title>
        <authorList>
            <person name="Klenk H.-P."/>
        </authorList>
    </citation>
    <scope>NUCLEOTIDE SEQUENCE [LARGE SCALE GENOMIC DNA]</scope>
    <source>
        <strain evidence="1 2">DSM 12936</strain>
    </source>
</reference>
<dbReference type="Proteomes" id="UP000758168">
    <property type="component" value="Unassembled WGS sequence"/>
</dbReference>